<dbReference type="Proteomes" id="UP000479132">
    <property type="component" value="Unassembled WGS sequence"/>
</dbReference>
<dbReference type="EMBL" id="JAALLS010000001">
    <property type="protein sequence ID" value="NGP86979.1"/>
    <property type="molecule type" value="Genomic_DNA"/>
</dbReference>
<gene>
    <name evidence="1" type="ORF">G3569_01330</name>
</gene>
<dbReference type="RefSeq" id="WP_165265419.1">
    <property type="nucleotide sequence ID" value="NZ_JAALLS010000001.1"/>
</dbReference>
<keyword evidence="2" id="KW-1185">Reference proteome</keyword>
<reference evidence="1 2" key="1">
    <citation type="submission" date="2020-02" db="EMBL/GenBank/DDBJ databases">
        <title>Aliifodinibius halophilus 2W32, complete genome.</title>
        <authorList>
            <person name="Li Y."/>
            <person name="Wu S."/>
        </authorList>
    </citation>
    <scope>NUCLEOTIDE SEQUENCE [LARGE SCALE GENOMIC DNA]</scope>
    <source>
        <strain evidence="1 2">2W32</strain>
    </source>
</reference>
<sequence>MKEIGKVASILLLTVIWIGCEGDYRQKASGSFGQVIVVMDSADFESNTAEALRQTFGGWTQTIPGKPPRFDLSFRDFDSNEQLDRLKKFRNIIIAAPIDDSTNVSEFMRALLSDDVERKVRDGEAFAFPLKDQWYRDQWLLLLSAPSDTALATQIKNSQKTLVDNLIDKELNRWTAEIYERGEQFALEDSLWQNHGWKIRVQHDWIKSIDTTYTDNGDQANFLTMRRPLPNNDRWFWAWWKKVDNINHVDDSWINTKRDSLNKKWFEGSSNRRDSYVTTAYKRPHETETFRMNGNFVYETRGVWRMTEDAMAGPFVNFTVYDKETSRLFMLEFAQFAPKYDKRKFVRQFRAMLRTFESDSTWQANSQKSMATN</sequence>
<comment type="caution">
    <text evidence="1">The sequence shown here is derived from an EMBL/GenBank/DDBJ whole genome shotgun (WGS) entry which is preliminary data.</text>
</comment>
<dbReference type="Pfam" id="PF16125">
    <property type="entry name" value="DUF4837"/>
    <property type="match status" value="1"/>
</dbReference>
<name>A0A6M1SZB8_9BACT</name>
<organism evidence="1 2">
    <name type="scientific">Fodinibius halophilus</name>
    <dbReference type="NCBI Taxonomy" id="1736908"/>
    <lineage>
        <taxon>Bacteria</taxon>
        <taxon>Pseudomonadati</taxon>
        <taxon>Balneolota</taxon>
        <taxon>Balneolia</taxon>
        <taxon>Balneolales</taxon>
        <taxon>Balneolaceae</taxon>
        <taxon>Fodinibius</taxon>
    </lineage>
</organism>
<dbReference type="PROSITE" id="PS51257">
    <property type="entry name" value="PROKAR_LIPOPROTEIN"/>
    <property type="match status" value="1"/>
</dbReference>
<evidence type="ECO:0000313" key="2">
    <source>
        <dbReference type="Proteomes" id="UP000479132"/>
    </source>
</evidence>
<evidence type="ECO:0000313" key="1">
    <source>
        <dbReference type="EMBL" id="NGP86979.1"/>
    </source>
</evidence>
<accession>A0A6M1SZB8</accession>
<dbReference type="InterPro" id="IPR032286">
    <property type="entry name" value="DUF4837"/>
</dbReference>
<protein>
    <submittedName>
        <fullName evidence="1">DUF4837 family protein</fullName>
    </submittedName>
</protein>
<proteinExistence type="predicted"/>
<dbReference type="AlphaFoldDB" id="A0A6M1SZB8"/>